<dbReference type="EMBL" id="MN095193">
    <property type="protein sequence ID" value="QJD07094.1"/>
    <property type="molecule type" value="Genomic_DNA"/>
</dbReference>
<gene>
    <name evidence="2" type="primary">nad2</name>
</gene>
<feature type="transmembrane region" description="Helical" evidence="1">
    <location>
        <begin position="215"/>
        <end position="232"/>
    </location>
</feature>
<feature type="transmembrane region" description="Helical" evidence="1">
    <location>
        <begin position="133"/>
        <end position="151"/>
    </location>
</feature>
<evidence type="ECO:0000256" key="1">
    <source>
        <dbReference type="SAM" id="Phobius"/>
    </source>
</evidence>
<organism evidence="2">
    <name type="scientific">Enterogyrus malmbergi</name>
    <dbReference type="NCBI Taxonomy" id="2593014"/>
    <lineage>
        <taxon>Eukaryota</taxon>
        <taxon>Metazoa</taxon>
        <taxon>Spiralia</taxon>
        <taxon>Lophotrochozoa</taxon>
        <taxon>Platyhelminthes</taxon>
        <taxon>Monogenea</taxon>
        <taxon>Monopisthocotylea</taxon>
        <taxon>Dactylogyridea</taxon>
        <taxon>Ancyrocephalidae</taxon>
        <taxon>Enterogyrus</taxon>
    </lineage>
</organism>
<feature type="transmembrane region" description="Helical" evidence="1">
    <location>
        <begin position="107"/>
        <end position="127"/>
    </location>
</feature>
<feature type="transmembrane region" description="Helical" evidence="1">
    <location>
        <begin position="182"/>
        <end position="203"/>
    </location>
</feature>
<dbReference type="AlphaFoldDB" id="A0A6M3R5J9"/>
<keyword evidence="1" id="KW-0472">Membrane</keyword>
<keyword evidence="1" id="KW-0812">Transmembrane</keyword>
<proteinExistence type="predicted"/>
<evidence type="ECO:0000313" key="2">
    <source>
        <dbReference type="EMBL" id="QJD07094.1"/>
    </source>
</evidence>
<protein>
    <submittedName>
        <fullName evidence="2">NADH dehydrogenase subunit 2</fullName>
    </submittedName>
</protein>
<feature type="transmembrane region" description="Helical" evidence="1">
    <location>
        <begin position="238"/>
        <end position="257"/>
    </location>
</feature>
<accession>A0A6M3R5J9</accession>
<name>A0A6M3R5J9_9PLAT</name>
<feature type="transmembrane region" description="Helical" evidence="1">
    <location>
        <begin position="24"/>
        <end position="45"/>
    </location>
</feature>
<reference evidence="2" key="1">
    <citation type="journal article" date="2019" name="Genes (Basel)">
        <title>Evidence for Adaptive Selection in the Mitogenome of a Mesoparasitic Monogenean Flatworm Enterogyrus malmbergi.</title>
        <authorList>
            <person name="Zhang D."/>
            <person name="Zou H."/>
            <person name="Wu S.G."/>
            <person name="Li M."/>
            <person name="Jakovlic I."/>
            <person name="Zhang J."/>
            <person name="Chen R."/>
            <person name="Li W.X."/>
            <person name="Wang G.T."/>
        </authorList>
    </citation>
    <scope>NUCLEOTIDE SEQUENCE</scope>
</reference>
<keyword evidence="2" id="KW-0496">Mitochondrion</keyword>
<keyword evidence="1" id="KW-1133">Transmembrane helix</keyword>
<sequence length="273" mass="30933">MQLLLYLLACILYFVGLSWGSYLGFWLCVEAAGLVLISGFFSYYVDTNRYVALLNYLLVSGISSSFIFVGLLSNVFNTLILLGCFIKSGLFPFMGWVLAVYSNCSWFLLYILAVVGKAIFLYLPMVSVSWVESFDLLVMLSLLFSGAWLWSVASNVKFYFCLTSISSSATYLYIVLHNNIELSVSLFVFYLVYNTCNFLVFYMLDSGSSFSHTNVLYLFVLISVPFSISFLYKLVSTYVISGFSLYICLAWILYGISEQLFLCNVIMEKSCIN</sequence>
<geneLocation type="mitochondrion" evidence="2"/>
<feature type="transmembrane region" description="Helical" evidence="1">
    <location>
        <begin position="52"/>
        <end position="73"/>
    </location>
</feature>
<feature type="transmembrane region" description="Helical" evidence="1">
    <location>
        <begin position="79"/>
        <end position="100"/>
    </location>
</feature>